<keyword evidence="1" id="KW-0547">Nucleotide-binding</keyword>
<feature type="transmembrane region" description="Helical" evidence="3">
    <location>
        <begin position="208"/>
        <end position="230"/>
    </location>
</feature>
<dbReference type="InterPro" id="IPR001977">
    <property type="entry name" value="Depp_CoAkinase"/>
</dbReference>
<accession>A0A1E4U1R4</accession>
<evidence type="ECO:0000256" key="3">
    <source>
        <dbReference type="SAM" id="Phobius"/>
    </source>
</evidence>
<evidence type="ECO:0000313" key="5">
    <source>
        <dbReference type="Proteomes" id="UP000094236"/>
    </source>
</evidence>
<dbReference type="GO" id="GO:0031315">
    <property type="term" value="C:extrinsic component of mitochondrial outer membrane"/>
    <property type="evidence" value="ECO:0007669"/>
    <property type="project" value="EnsemblFungi"/>
</dbReference>
<keyword evidence="3" id="KW-1133">Transmembrane helix</keyword>
<dbReference type="Gene3D" id="3.40.50.300">
    <property type="entry name" value="P-loop containing nucleotide triphosphate hydrolases"/>
    <property type="match status" value="1"/>
</dbReference>
<dbReference type="PROSITE" id="PS51219">
    <property type="entry name" value="DPCK"/>
    <property type="match status" value="1"/>
</dbReference>
<dbReference type="GO" id="GO:0005524">
    <property type="term" value="F:ATP binding"/>
    <property type="evidence" value="ECO:0007669"/>
    <property type="project" value="UniProtKB-KW"/>
</dbReference>
<dbReference type="GO" id="GO:0004140">
    <property type="term" value="F:dephospho-CoA kinase activity"/>
    <property type="evidence" value="ECO:0007669"/>
    <property type="project" value="InterPro"/>
</dbReference>
<proteinExistence type="inferred from homology"/>
<evidence type="ECO:0000256" key="1">
    <source>
        <dbReference type="ARBA" id="ARBA00022741"/>
    </source>
</evidence>
<dbReference type="GO" id="GO:1990143">
    <property type="term" value="C:CoA-synthesizing protein complex"/>
    <property type="evidence" value="ECO:0007669"/>
    <property type="project" value="EnsemblFungi"/>
</dbReference>
<keyword evidence="3" id="KW-0472">Membrane</keyword>
<sequence length="246" mass="27938">MLIVGLTGGIASGKSTVSTRLSSTYSLTVIDADKIAREVVEPKKPAYNEVVKYFEPLVPNLLNEDGSLNRAELGKFVFQNKQHLTKLNSIVHPAVRKEIFIRILKAWFTLKKLVILDIPLLFESGMDKICGLTLLVSCPRELQLQRLLERNPELTLEDAENRIRNQMSNELKIAKSDKVLKNDQDLKNLYDQIETVLKEITPSTFKTYLYAFIPPVGALAAGITVLVRYFKNQFANKNEIKKIEYI</sequence>
<dbReference type="STRING" id="669874.A0A1E4U1R4"/>
<dbReference type="PANTHER" id="PTHR10695:SF46">
    <property type="entry name" value="BIFUNCTIONAL COENZYME A SYNTHASE-RELATED"/>
    <property type="match status" value="1"/>
</dbReference>
<name>A0A1E4U1R4_PACTA</name>
<keyword evidence="3" id="KW-0812">Transmembrane</keyword>
<dbReference type="SUPFAM" id="SSF52540">
    <property type="entry name" value="P-loop containing nucleoside triphosphate hydrolases"/>
    <property type="match status" value="1"/>
</dbReference>
<gene>
    <name evidence="4" type="ORF">PACTADRAFT_37463</name>
</gene>
<dbReference type="GO" id="GO:0005811">
    <property type="term" value="C:lipid droplet"/>
    <property type="evidence" value="ECO:0007669"/>
    <property type="project" value="EnsemblFungi"/>
</dbReference>
<organism evidence="4 5">
    <name type="scientific">Pachysolen tannophilus NRRL Y-2460</name>
    <dbReference type="NCBI Taxonomy" id="669874"/>
    <lineage>
        <taxon>Eukaryota</taxon>
        <taxon>Fungi</taxon>
        <taxon>Dikarya</taxon>
        <taxon>Ascomycota</taxon>
        <taxon>Saccharomycotina</taxon>
        <taxon>Pichiomycetes</taxon>
        <taxon>Pachysolenaceae</taxon>
        <taxon>Pachysolen</taxon>
    </lineage>
</organism>
<reference evidence="5" key="1">
    <citation type="submission" date="2016-05" db="EMBL/GenBank/DDBJ databases">
        <title>Comparative genomics of biotechnologically important yeasts.</title>
        <authorList>
            <consortium name="DOE Joint Genome Institute"/>
            <person name="Riley R."/>
            <person name="Haridas S."/>
            <person name="Wolfe K.H."/>
            <person name="Lopes M.R."/>
            <person name="Hittinger C.T."/>
            <person name="Goker M."/>
            <person name="Salamov A."/>
            <person name="Wisecaver J."/>
            <person name="Long T.M."/>
            <person name="Aerts A.L."/>
            <person name="Barry K."/>
            <person name="Choi C."/>
            <person name="Clum A."/>
            <person name="Coughlan A.Y."/>
            <person name="Deshpande S."/>
            <person name="Douglass A.P."/>
            <person name="Hanson S.J."/>
            <person name="Klenk H.-P."/>
            <person name="Labutti K."/>
            <person name="Lapidus A."/>
            <person name="Lindquist E."/>
            <person name="Lipzen A."/>
            <person name="Meier-Kolthoff J.P."/>
            <person name="Ohm R.A."/>
            <person name="Otillar R.P."/>
            <person name="Pangilinan J."/>
            <person name="Peng Y."/>
            <person name="Rokas A."/>
            <person name="Rosa C.A."/>
            <person name="Scheuner C."/>
            <person name="Sibirny A.A."/>
            <person name="Slot J.C."/>
            <person name="Stielow J.B."/>
            <person name="Sun H."/>
            <person name="Kurtzman C.P."/>
            <person name="Blackwell M."/>
            <person name="Grigoriev I.V."/>
            <person name="Jeffries T.W."/>
        </authorList>
    </citation>
    <scope>NUCLEOTIDE SEQUENCE [LARGE SCALE GENOMIC DNA]</scope>
    <source>
        <strain evidence="5">NRRL Y-2460</strain>
    </source>
</reference>
<dbReference type="AlphaFoldDB" id="A0A1E4U1R4"/>
<dbReference type="InterPro" id="IPR027417">
    <property type="entry name" value="P-loop_NTPase"/>
</dbReference>
<evidence type="ECO:0008006" key="6">
    <source>
        <dbReference type="Google" id="ProtNLM"/>
    </source>
</evidence>
<keyword evidence="2" id="KW-0067">ATP-binding</keyword>
<dbReference type="NCBIfam" id="TIGR00152">
    <property type="entry name" value="dephospho-CoA kinase"/>
    <property type="match status" value="1"/>
</dbReference>
<dbReference type="Proteomes" id="UP000094236">
    <property type="component" value="Unassembled WGS sequence"/>
</dbReference>
<keyword evidence="5" id="KW-1185">Reference proteome</keyword>
<protein>
    <recommendedName>
        <fullName evidence="6">Dephospho-CoA kinase</fullName>
    </recommendedName>
</protein>
<evidence type="ECO:0000313" key="4">
    <source>
        <dbReference type="EMBL" id="ODV97946.1"/>
    </source>
</evidence>
<dbReference type="GO" id="GO:0015937">
    <property type="term" value="P:coenzyme A biosynthetic process"/>
    <property type="evidence" value="ECO:0007669"/>
    <property type="project" value="EnsemblFungi"/>
</dbReference>
<dbReference type="Pfam" id="PF01121">
    <property type="entry name" value="CoaE"/>
    <property type="match status" value="1"/>
</dbReference>
<dbReference type="HAMAP" id="MF_00376">
    <property type="entry name" value="Dephospho_CoA_kinase"/>
    <property type="match status" value="1"/>
</dbReference>
<dbReference type="EMBL" id="KV454011">
    <property type="protein sequence ID" value="ODV97946.1"/>
    <property type="molecule type" value="Genomic_DNA"/>
</dbReference>
<dbReference type="OrthoDB" id="247245at2759"/>
<dbReference type="CDD" id="cd02022">
    <property type="entry name" value="DPCK"/>
    <property type="match status" value="1"/>
</dbReference>
<dbReference type="PANTHER" id="PTHR10695">
    <property type="entry name" value="DEPHOSPHO-COA KINASE-RELATED"/>
    <property type="match status" value="1"/>
</dbReference>
<evidence type="ECO:0000256" key="2">
    <source>
        <dbReference type="ARBA" id="ARBA00022840"/>
    </source>
</evidence>